<gene>
    <name evidence="16" type="ORF">DWQ67_00135</name>
</gene>
<evidence type="ECO:0000256" key="5">
    <source>
        <dbReference type="ARBA" id="ARBA00022676"/>
    </source>
</evidence>
<comment type="similarity">
    <text evidence="2">In the N-terminal section; belongs to the glycosyltransferase 51 family.</text>
</comment>
<dbReference type="AlphaFoldDB" id="A0A496PLJ4"/>
<comment type="catalytic activity">
    <reaction evidence="12">
        <text>Preferential cleavage: (Ac)2-L-Lys-D-Ala-|-D-Ala. Also transpeptidation of peptidyl-alanyl moieties that are N-acyl substituents of D-alanine.</text>
        <dbReference type="EC" id="3.4.16.4"/>
    </reaction>
</comment>
<comment type="similarity">
    <text evidence="1">In the C-terminal section; belongs to the transpeptidase family.</text>
</comment>
<feature type="region of interest" description="Disordered" evidence="14">
    <location>
        <begin position="658"/>
        <end position="688"/>
    </location>
</feature>
<evidence type="ECO:0000313" key="16">
    <source>
        <dbReference type="EMBL" id="RKW71314.1"/>
    </source>
</evidence>
<evidence type="ECO:0000256" key="11">
    <source>
        <dbReference type="ARBA" id="ARBA00023316"/>
    </source>
</evidence>
<name>A0A496PLJ4_9MICC</name>
<reference evidence="16 17" key="1">
    <citation type="submission" date="2018-07" db="EMBL/GenBank/DDBJ databases">
        <title>Arthrobacter sp. nov., isolated from raw cow's milk with high bacterial count.</title>
        <authorList>
            <person name="Hahne J."/>
            <person name="Isele D."/>
            <person name="Lipski A."/>
        </authorList>
    </citation>
    <scope>NUCLEOTIDE SEQUENCE [LARGE SCALE GENOMIC DNA]</scope>
    <source>
        <strain evidence="16 17">JZ R-183</strain>
    </source>
</reference>
<dbReference type="GO" id="GO:0030288">
    <property type="term" value="C:outer membrane-bounded periplasmic space"/>
    <property type="evidence" value="ECO:0007669"/>
    <property type="project" value="TreeGrafter"/>
</dbReference>
<dbReference type="GO" id="GO:0009252">
    <property type="term" value="P:peptidoglycan biosynthetic process"/>
    <property type="evidence" value="ECO:0007669"/>
    <property type="project" value="UniProtKB-KW"/>
</dbReference>
<dbReference type="FunFam" id="1.10.3810.10:FF:000001">
    <property type="entry name" value="Penicillin-binding protein 1A"/>
    <property type="match status" value="1"/>
</dbReference>
<evidence type="ECO:0000256" key="14">
    <source>
        <dbReference type="SAM" id="MobiDB-lite"/>
    </source>
</evidence>
<dbReference type="PANTHER" id="PTHR32282:SF33">
    <property type="entry name" value="PEPTIDOGLYCAN GLYCOSYLTRANSFERASE"/>
    <property type="match status" value="1"/>
</dbReference>
<feature type="domain" description="Glycosyl transferase family 51" evidence="15">
    <location>
        <begin position="77"/>
        <end position="264"/>
    </location>
</feature>
<dbReference type="GO" id="GO:0009002">
    <property type="term" value="F:serine-type D-Ala-D-Ala carboxypeptidase activity"/>
    <property type="evidence" value="ECO:0007669"/>
    <property type="project" value="UniProtKB-EC"/>
</dbReference>
<keyword evidence="11" id="KW-0961">Cell wall biogenesis/degradation</keyword>
<keyword evidence="6" id="KW-0808">Transferase</keyword>
<dbReference type="InterPro" id="IPR012338">
    <property type="entry name" value="Beta-lactam/transpept-like"/>
</dbReference>
<keyword evidence="4" id="KW-0645">Protease</keyword>
<dbReference type="SUPFAM" id="SSF56601">
    <property type="entry name" value="beta-lactamase/transpeptidase-like"/>
    <property type="match status" value="1"/>
</dbReference>
<protein>
    <submittedName>
        <fullName evidence="16">Penicillin-binding protein</fullName>
    </submittedName>
</protein>
<feature type="compositionally biased region" description="Low complexity" evidence="14">
    <location>
        <begin position="733"/>
        <end position="764"/>
    </location>
</feature>
<dbReference type="PANTHER" id="PTHR32282">
    <property type="entry name" value="BINDING PROTEIN TRANSPEPTIDASE, PUTATIVE-RELATED"/>
    <property type="match status" value="1"/>
</dbReference>
<dbReference type="EMBL" id="QQXL01000001">
    <property type="protein sequence ID" value="RKW71314.1"/>
    <property type="molecule type" value="Genomic_DNA"/>
</dbReference>
<evidence type="ECO:0000256" key="9">
    <source>
        <dbReference type="ARBA" id="ARBA00022984"/>
    </source>
</evidence>
<dbReference type="GO" id="GO:0071555">
    <property type="term" value="P:cell wall organization"/>
    <property type="evidence" value="ECO:0007669"/>
    <property type="project" value="UniProtKB-KW"/>
</dbReference>
<dbReference type="SUPFAM" id="SSF53955">
    <property type="entry name" value="Lysozyme-like"/>
    <property type="match status" value="1"/>
</dbReference>
<comment type="caution">
    <text evidence="16">The sequence shown here is derived from an EMBL/GenBank/DDBJ whole genome shotgun (WGS) entry which is preliminary data.</text>
</comment>
<keyword evidence="9" id="KW-0573">Peptidoglycan synthesis</keyword>
<dbReference type="Gene3D" id="3.40.710.10">
    <property type="entry name" value="DD-peptidase/beta-lactamase superfamily"/>
    <property type="match status" value="1"/>
</dbReference>
<evidence type="ECO:0000256" key="8">
    <source>
        <dbReference type="ARBA" id="ARBA00022960"/>
    </source>
</evidence>
<comment type="catalytic activity">
    <reaction evidence="13">
        <text>[GlcNAc-(1-&gt;4)-Mur2Ac(oyl-L-Ala-gamma-D-Glu-L-Lys-D-Ala-D-Ala)](n)-di-trans,octa-cis-undecaprenyl diphosphate + beta-D-GlcNAc-(1-&gt;4)-Mur2Ac(oyl-L-Ala-gamma-D-Glu-L-Lys-D-Ala-D-Ala)-di-trans,octa-cis-undecaprenyl diphosphate = [GlcNAc-(1-&gt;4)-Mur2Ac(oyl-L-Ala-gamma-D-Glu-L-Lys-D-Ala-D-Ala)](n+1)-di-trans,octa-cis-undecaprenyl diphosphate + di-trans,octa-cis-undecaprenyl diphosphate + H(+)</text>
        <dbReference type="Rhea" id="RHEA:23708"/>
        <dbReference type="Rhea" id="RHEA-COMP:9602"/>
        <dbReference type="Rhea" id="RHEA-COMP:9603"/>
        <dbReference type="ChEBI" id="CHEBI:15378"/>
        <dbReference type="ChEBI" id="CHEBI:58405"/>
        <dbReference type="ChEBI" id="CHEBI:60033"/>
        <dbReference type="ChEBI" id="CHEBI:78435"/>
        <dbReference type="EC" id="2.4.99.28"/>
    </reaction>
</comment>
<dbReference type="InterPro" id="IPR023346">
    <property type="entry name" value="Lysozyme-like_dom_sf"/>
</dbReference>
<evidence type="ECO:0000259" key="15">
    <source>
        <dbReference type="Pfam" id="PF00912"/>
    </source>
</evidence>
<feature type="compositionally biased region" description="Polar residues" evidence="14">
    <location>
        <begin position="679"/>
        <end position="688"/>
    </location>
</feature>
<keyword evidence="10" id="KW-0511">Multifunctional enzyme</keyword>
<evidence type="ECO:0000256" key="12">
    <source>
        <dbReference type="ARBA" id="ARBA00034000"/>
    </source>
</evidence>
<dbReference type="GO" id="GO:0008955">
    <property type="term" value="F:peptidoglycan glycosyltransferase activity"/>
    <property type="evidence" value="ECO:0007669"/>
    <property type="project" value="UniProtKB-EC"/>
</dbReference>
<keyword evidence="5" id="KW-0328">Glycosyltransferase</keyword>
<dbReference type="Proteomes" id="UP000273119">
    <property type="component" value="Unassembled WGS sequence"/>
</dbReference>
<dbReference type="GO" id="GO:0006508">
    <property type="term" value="P:proteolysis"/>
    <property type="evidence" value="ECO:0007669"/>
    <property type="project" value="UniProtKB-KW"/>
</dbReference>
<keyword evidence="17" id="KW-1185">Reference proteome</keyword>
<evidence type="ECO:0000256" key="4">
    <source>
        <dbReference type="ARBA" id="ARBA00022670"/>
    </source>
</evidence>
<dbReference type="InterPro" id="IPR036950">
    <property type="entry name" value="PBP_transglycosylase"/>
</dbReference>
<feature type="compositionally biased region" description="Basic and acidic residues" evidence="14">
    <location>
        <begin position="770"/>
        <end position="803"/>
    </location>
</feature>
<organism evidence="16 17">
    <name type="scientific">Galactobacter caseinivorans</name>
    <dbReference type="NCBI Taxonomy" id="2676123"/>
    <lineage>
        <taxon>Bacteria</taxon>
        <taxon>Bacillati</taxon>
        <taxon>Actinomycetota</taxon>
        <taxon>Actinomycetes</taxon>
        <taxon>Micrococcales</taxon>
        <taxon>Micrococcaceae</taxon>
        <taxon>Galactobacter</taxon>
    </lineage>
</organism>
<evidence type="ECO:0000313" key="17">
    <source>
        <dbReference type="Proteomes" id="UP000273119"/>
    </source>
</evidence>
<dbReference type="GO" id="GO:0008360">
    <property type="term" value="P:regulation of cell shape"/>
    <property type="evidence" value="ECO:0007669"/>
    <property type="project" value="UniProtKB-KW"/>
</dbReference>
<dbReference type="Pfam" id="PF00912">
    <property type="entry name" value="Transgly"/>
    <property type="match status" value="1"/>
</dbReference>
<dbReference type="InterPro" id="IPR001264">
    <property type="entry name" value="Glyco_trans_51"/>
</dbReference>
<evidence type="ECO:0000256" key="2">
    <source>
        <dbReference type="ARBA" id="ARBA00007739"/>
    </source>
</evidence>
<feature type="region of interest" description="Disordered" evidence="14">
    <location>
        <begin position="720"/>
        <end position="803"/>
    </location>
</feature>
<keyword evidence="7" id="KW-0378">Hydrolase</keyword>
<dbReference type="RefSeq" id="WP_121483578.1">
    <property type="nucleotide sequence ID" value="NZ_QQXL01000001.1"/>
</dbReference>
<evidence type="ECO:0000256" key="6">
    <source>
        <dbReference type="ARBA" id="ARBA00022679"/>
    </source>
</evidence>
<dbReference type="InterPro" id="IPR050396">
    <property type="entry name" value="Glycosyltr_51/Transpeptidase"/>
</dbReference>
<keyword evidence="8" id="KW-0133">Cell shape</keyword>
<keyword evidence="3" id="KW-0121">Carboxypeptidase</keyword>
<proteinExistence type="inferred from homology"/>
<sequence length="803" mass="85684">MAARKSPLINTATTLGKVIAFFLASAVAGLLVAGTMVPLAVGATSATTMAGDTYASIEIPKTTATIAQPSRLLDRDGKELAKFFTQNRKVIKLKDISPWMTKAIISVEDERFYEHGGVDGKGIARAVVSNLTGTRQGASTITQQYVANLLVNDQQASGMDAETIARNGNKNVGDKVREIKWANQIETKMSKDEILQGYLNLVPFAGATYGVEAASQRWFSKPASKLNAQESALLAGMVQSPVRVNPANNPQNALKRRNVVLGTMLKNGALTKPQYDKAVKSKIELNESQDTSGCSAAGDSAYFCNYVFNDVGNNPAFGKTKKDRQNLLYSGGLTITSTLDSKMQKEATKQTRITVPAGDKGGAGAALLTRNNKTGEILTMAQNTNFGVGKSKKNPDKYTEVNYNTNGYQGGSTAKPWTAVAWLESGKSMGTRVNAKRQNYDGTSWKASCLDGGRVSQPKWAPKNATANMNYPMAASAGLYWSINSATVAEAYRLDLCDIASVPERLGLLEGQTTDSNGKIVPATPEAMAVSPAFILGAQNVTALAQARAFGVFANEGKRCESTPYVSVKSNRGEIKLPESDCKEVIKADVVKKLNGTLKPLAETRPTNGNGTQAGALIGGDIGGKTGTSNYATSTWFAGYTSDITTISWVGRKDGKTYDPATNKHYGLNSGLKIRGKRTPSTADSGTFASPLWTRYMAKVADRYPMENIPSVGPFTKNYKNSGSGSAGGSGTATGQSTSNRQSTTNRQSTSTRKSAPKSTAKSSKSSKKKDKEEKKDSEAPKKSEPSKEPEKPKKPKKSDSDD</sequence>
<evidence type="ECO:0000256" key="3">
    <source>
        <dbReference type="ARBA" id="ARBA00022645"/>
    </source>
</evidence>
<evidence type="ECO:0000256" key="7">
    <source>
        <dbReference type="ARBA" id="ARBA00022801"/>
    </source>
</evidence>
<accession>A0A496PLJ4</accession>
<evidence type="ECO:0000256" key="1">
    <source>
        <dbReference type="ARBA" id="ARBA00007090"/>
    </source>
</evidence>
<evidence type="ECO:0000256" key="13">
    <source>
        <dbReference type="ARBA" id="ARBA00049902"/>
    </source>
</evidence>
<evidence type="ECO:0000256" key="10">
    <source>
        <dbReference type="ARBA" id="ARBA00023268"/>
    </source>
</evidence>
<dbReference type="Gene3D" id="1.10.3810.10">
    <property type="entry name" value="Biosynthetic peptidoglycan transglycosylase-like"/>
    <property type="match status" value="1"/>
</dbReference>